<comment type="subcellular location">
    <subcellularLocation>
        <location evidence="1">Endomembrane system</location>
        <topology evidence="1">Multi-pass membrane protein</topology>
    </subcellularLocation>
</comment>
<dbReference type="AlphaFoldDB" id="A0A0P7BC14"/>
<gene>
    <name evidence="9" type="ORF">AFM12_12855</name>
</gene>
<dbReference type="InterPro" id="IPR006694">
    <property type="entry name" value="Fatty_acid_hydroxylase"/>
</dbReference>
<comment type="caution">
    <text evidence="9">The sequence shown here is derived from an EMBL/GenBank/DDBJ whole genome shotgun (WGS) entry which is preliminary data.</text>
</comment>
<dbReference type="GO" id="GO:0008610">
    <property type="term" value="P:lipid biosynthetic process"/>
    <property type="evidence" value="ECO:0007669"/>
    <property type="project" value="InterPro"/>
</dbReference>
<keyword evidence="4" id="KW-0560">Oxidoreductase</keyword>
<evidence type="ECO:0000256" key="4">
    <source>
        <dbReference type="ARBA" id="ARBA00023002"/>
    </source>
</evidence>
<dbReference type="InterPro" id="IPR051689">
    <property type="entry name" value="Sterol_desaturase/TMEM195"/>
</dbReference>
<feature type="transmembrane region" description="Helical" evidence="7">
    <location>
        <begin position="107"/>
        <end position="126"/>
    </location>
</feature>
<dbReference type="GO" id="GO:0050479">
    <property type="term" value="F:glyceryl-ether monooxygenase activity"/>
    <property type="evidence" value="ECO:0007669"/>
    <property type="project" value="TreeGrafter"/>
</dbReference>
<dbReference type="EMBL" id="LGTQ01000009">
    <property type="protein sequence ID" value="KPM48073.1"/>
    <property type="molecule type" value="Genomic_DNA"/>
</dbReference>
<evidence type="ECO:0000256" key="1">
    <source>
        <dbReference type="ARBA" id="ARBA00004127"/>
    </source>
</evidence>
<keyword evidence="5" id="KW-0443">Lipid metabolism</keyword>
<evidence type="ECO:0000256" key="5">
    <source>
        <dbReference type="ARBA" id="ARBA00023098"/>
    </source>
</evidence>
<reference evidence="9 10" key="1">
    <citation type="submission" date="2015-07" db="EMBL/GenBank/DDBJ databases">
        <title>The draft genome sequence of Leadbetterella sp. JN14-9.</title>
        <authorList>
            <person name="Liu Y."/>
            <person name="Du J."/>
            <person name="Shao Z."/>
        </authorList>
    </citation>
    <scope>NUCLEOTIDE SEQUENCE [LARGE SCALE GENOMIC DNA]</scope>
    <source>
        <strain evidence="9 10">JN14-9</strain>
    </source>
</reference>
<evidence type="ECO:0000313" key="9">
    <source>
        <dbReference type="EMBL" id="KPM48073.1"/>
    </source>
</evidence>
<proteinExistence type="predicted"/>
<dbReference type="PANTHER" id="PTHR21624">
    <property type="entry name" value="STEROL DESATURASE-RELATED PROTEIN"/>
    <property type="match status" value="1"/>
</dbReference>
<evidence type="ECO:0000259" key="8">
    <source>
        <dbReference type="Pfam" id="PF04116"/>
    </source>
</evidence>
<evidence type="ECO:0000313" key="10">
    <source>
        <dbReference type="Proteomes" id="UP000050454"/>
    </source>
</evidence>
<organism evidence="9 10">
    <name type="scientific">Jiulongibacter sediminis</name>
    <dbReference type="NCBI Taxonomy" id="1605367"/>
    <lineage>
        <taxon>Bacteria</taxon>
        <taxon>Pseudomonadati</taxon>
        <taxon>Bacteroidota</taxon>
        <taxon>Cytophagia</taxon>
        <taxon>Cytophagales</taxon>
        <taxon>Leadbetterellaceae</taxon>
        <taxon>Jiulongibacter</taxon>
    </lineage>
</organism>
<protein>
    <submittedName>
        <fullName evidence="9">Fatty acid hydroxylase</fullName>
    </submittedName>
</protein>
<feature type="domain" description="Fatty acid hydroxylase" evidence="8">
    <location>
        <begin position="113"/>
        <end position="250"/>
    </location>
</feature>
<sequence>MEIIESILKEIWLFFGLDNLINFLKEGDFSVFKTWDGITSILGPIVPLMVLIELISGLIQKNPQTKVYQTNFLIYVLNRVIGRFISIGIVGFMIAIFQPIAPFQTSFTWYWFIYGYVVWEFSHFIYHYLGHKVRLFWCFHSTHHTPEDMNLSVTYAHFFLEGAYADTIRAGICIIAGIEPAMLFTIMFIDGFWGALIHLGENVIKDGRLGFLEKIILTPSHHRVHHARNPLYMDTNFCNLLNIWDRVFKTYQEEDKNVPIEYGITRPINSGNLYDVYFSEFVELAKDVWKAPGLKNKILYLFMPPGWNHSGNHKTAKVVKEIYTLQKTS</sequence>
<feature type="transmembrane region" description="Helical" evidence="7">
    <location>
        <begin position="38"/>
        <end position="59"/>
    </location>
</feature>
<accession>A0A0P7BC14</accession>
<dbReference type="GO" id="GO:0012505">
    <property type="term" value="C:endomembrane system"/>
    <property type="evidence" value="ECO:0007669"/>
    <property type="project" value="UniProtKB-SubCell"/>
</dbReference>
<evidence type="ECO:0000256" key="2">
    <source>
        <dbReference type="ARBA" id="ARBA00022692"/>
    </source>
</evidence>
<evidence type="ECO:0000256" key="3">
    <source>
        <dbReference type="ARBA" id="ARBA00022989"/>
    </source>
</evidence>
<evidence type="ECO:0000256" key="6">
    <source>
        <dbReference type="ARBA" id="ARBA00023136"/>
    </source>
</evidence>
<dbReference type="PATRIC" id="fig|1605367.3.peg.3981"/>
<name>A0A0P7BC14_9BACT</name>
<dbReference type="OrthoDB" id="9770329at2"/>
<dbReference type="Proteomes" id="UP000050454">
    <property type="component" value="Unassembled WGS sequence"/>
</dbReference>
<dbReference type="Pfam" id="PF04116">
    <property type="entry name" value="FA_hydroxylase"/>
    <property type="match status" value="1"/>
</dbReference>
<keyword evidence="2 7" id="KW-0812">Transmembrane</keyword>
<feature type="transmembrane region" description="Helical" evidence="7">
    <location>
        <begin position="80"/>
        <end position="101"/>
    </location>
</feature>
<dbReference type="RefSeq" id="WP_055148818.1">
    <property type="nucleotide sequence ID" value="NZ_CAKZPM010000009.1"/>
</dbReference>
<dbReference type="STRING" id="1605367.AFM12_12855"/>
<evidence type="ECO:0000256" key="7">
    <source>
        <dbReference type="SAM" id="Phobius"/>
    </source>
</evidence>
<keyword evidence="6 7" id="KW-0472">Membrane</keyword>
<keyword evidence="10" id="KW-1185">Reference proteome</keyword>
<dbReference type="GO" id="GO:0005506">
    <property type="term" value="F:iron ion binding"/>
    <property type="evidence" value="ECO:0007669"/>
    <property type="project" value="InterPro"/>
</dbReference>
<keyword evidence="3 7" id="KW-1133">Transmembrane helix</keyword>
<dbReference type="GO" id="GO:0006643">
    <property type="term" value="P:membrane lipid metabolic process"/>
    <property type="evidence" value="ECO:0007669"/>
    <property type="project" value="TreeGrafter"/>
</dbReference>
<dbReference type="PANTHER" id="PTHR21624:SF1">
    <property type="entry name" value="ALKYLGLYCEROL MONOOXYGENASE"/>
    <property type="match status" value="1"/>
</dbReference>
<dbReference type="GO" id="GO:0016020">
    <property type="term" value="C:membrane"/>
    <property type="evidence" value="ECO:0007669"/>
    <property type="project" value="GOC"/>
</dbReference>